<keyword evidence="3" id="KW-1185">Reference proteome</keyword>
<evidence type="ECO:0000313" key="2">
    <source>
        <dbReference type="EMBL" id="NSJ47347.1"/>
    </source>
</evidence>
<reference evidence="1" key="3">
    <citation type="submission" date="2022-01" db="EMBL/GenBank/DDBJ databases">
        <title>Collection of gut derived symbiotic bacterial strains cultured from healthy donors.</title>
        <authorList>
            <person name="Lin H."/>
            <person name="Kohout C."/>
            <person name="Waligurski E."/>
            <person name="Pamer E.G."/>
        </authorList>
    </citation>
    <scope>NUCLEOTIDE SEQUENCE</scope>
    <source>
        <strain evidence="1">DFI.6.55</strain>
    </source>
</reference>
<gene>
    <name evidence="2" type="ORF">G5B36_01310</name>
    <name evidence="1" type="ORF">L0N08_02285</name>
</gene>
<dbReference type="Proteomes" id="UP000669239">
    <property type="component" value="Unassembled WGS sequence"/>
</dbReference>
<proteinExistence type="predicted"/>
<sequence>MANRPRPRMAAADRAKQFLPFAALKGLPEALAKKERVAVPKIVLSEDMAEELDQKIQEIVPGRIISVVYFHQGEYLKVTGMVARFDRSSRILQVVNTRISLDDVLKVEV</sequence>
<organism evidence="1 4">
    <name type="scientific">Enterocloster aldenensis</name>
    <dbReference type="NCBI Taxonomy" id="358742"/>
    <lineage>
        <taxon>Bacteria</taxon>
        <taxon>Bacillati</taxon>
        <taxon>Bacillota</taxon>
        <taxon>Clostridia</taxon>
        <taxon>Lachnospirales</taxon>
        <taxon>Lachnospiraceae</taxon>
        <taxon>Enterocloster</taxon>
    </lineage>
</organism>
<dbReference type="Proteomes" id="UP001299608">
    <property type="component" value="Unassembled WGS sequence"/>
</dbReference>
<dbReference type="AlphaFoldDB" id="A0AAX1SN30"/>
<accession>A0AAX1SN30</accession>
<dbReference type="EMBL" id="JAAITT010000001">
    <property type="protein sequence ID" value="NSJ47347.1"/>
    <property type="molecule type" value="Genomic_DNA"/>
</dbReference>
<dbReference type="Pfam" id="PF08863">
    <property type="entry name" value="YolD"/>
    <property type="match status" value="1"/>
</dbReference>
<protein>
    <submittedName>
        <fullName evidence="1">YolD-like family protein</fullName>
    </submittedName>
</protein>
<reference evidence="2" key="2">
    <citation type="submission" date="2020-02" db="EMBL/GenBank/DDBJ databases">
        <authorList>
            <person name="Littmann E."/>
            <person name="Sorbara M."/>
        </authorList>
    </citation>
    <scope>NUCLEOTIDE SEQUENCE</scope>
    <source>
        <strain evidence="2">MSK.1.17</strain>
    </source>
</reference>
<evidence type="ECO:0000313" key="4">
    <source>
        <dbReference type="Proteomes" id="UP001299608"/>
    </source>
</evidence>
<reference evidence="2 3" key="1">
    <citation type="journal article" date="2020" name="Cell Host Microbe">
        <title>Functional and Genomic Variation between Human-Derived Isolates of Lachnospiraceae Reveals Inter- and Intra-Species Diversity.</title>
        <authorList>
            <person name="Sorbara M.T."/>
            <person name="Littmann E.R."/>
            <person name="Fontana E."/>
            <person name="Moody T.U."/>
            <person name="Kohout C.E."/>
            <person name="Gjonbalaj M."/>
            <person name="Eaton V."/>
            <person name="Seok R."/>
            <person name="Leiner I.M."/>
            <person name="Pamer E.G."/>
        </authorList>
    </citation>
    <scope>NUCLEOTIDE SEQUENCE [LARGE SCALE GENOMIC DNA]</scope>
    <source>
        <strain evidence="2 3">MSK.1.17</strain>
    </source>
</reference>
<dbReference type="InterPro" id="IPR014962">
    <property type="entry name" value="YolD"/>
</dbReference>
<dbReference type="RefSeq" id="WP_117557505.1">
    <property type="nucleotide sequence ID" value="NZ_JAAITT010000001.1"/>
</dbReference>
<name>A0AAX1SN30_9FIRM</name>
<evidence type="ECO:0000313" key="3">
    <source>
        <dbReference type="Proteomes" id="UP000669239"/>
    </source>
</evidence>
<comment type="caution">
    <text evidence="1">The sequence shown here is derived from an EMBL/GenBank/DDBJ whole genome shotgun (WGS) entry which is preliminary data.</text>
</comment>
<evidence type="ECO:0000313" key="1">
    <source>
        <dbReference type="EMBL" id="MCG4744234.1"/>
    </source>
</evidence>
<dbReference type="EMBL" id="JAKNGE010000002">
    <property type="protein sequence ID" value="MCG4744234.1"/>
    <property type="molecule type" value="Genomic_DNA"/>
</dbReference>